<dbReference type="InterPro" id="IPR020436">
    <property type="entry name" value="SMB_chordata"/>
</dbReference>
<gene>
    <name evidence="9" type="primary">prg4a</name>
</gene>
<evidence type="ECO:0000256" key="4">
    <source>
        <dbReference type="ARBA" id="ARBA00022737"/>
    </source>
</evidence>
<evidence type="ECO:0000256" key="5">
    <source>
        <dbReference type="ARBA" id="ARBA00023157"/>
    </source>
</evidence>
<dbReference type="AlphaFoldDB" id="A0A4W4GU80"/>
<reference evidence="9" key="3">
    <citation type="submission" date="2020-05" db="EMBL/GenBank/DDBJ databases">
        <title>Electrophorus electricus (electric eel) genome, fEleEle1, primary haplotype.</title>
        <authorList>
            <person name="Myers G."/>
            <person name="Meyer A."/>
            <person name="Fedrigo O."/>
            <person name="Formenti G."/>
            <person name="Rhie A."/>
            <person name="Tracey A."/>
            <person name="Sims Y."/>
            <person name="Jarvis E.D."/>
        </authorList>
    </citation>
    <scope>NUCLEOTIDE SEQUENCE [LARGE SCALE GENOMIC DNA]</scope>
</reference>
<dbReference type="Proteomes" id="UP000314983">
    <property type="component" value="Chromosome 15"/>
</dbReference>
<dbReference type="SUPFAM" id="SSF50923">
    <property type="entry name" value="Hemopexin-like domain"/>
    <property type="match status" value="1"/>
</dbReference>
<dbReference type="PANTHER" id="PTHR22917">
    <property type="entry name" value="HEMOPEXIN DOMAIN-CONTAINING PROTEIN"/>
    <property type="match status" value="1"/>
</dbReference>
<dbReference type="InterPro" id="IPR001212">
    <property type="entry name" value="Somatomedin_B_dom"/>
</dbReference>
<dbReference type="SMART" id="SM00120">
    <property type="entry name" value="HX"/>
    <property type="match status" value="1"/>
</dbReference>
<evidence type="ECO:0000256" key="7">
    <source>
        <dbReference type="SAM" id="SignalP"/>
    </source>
</evidence>
<evidence type="ECO:0000259" key="8">
    <source>
        <dbReference type="PROSITE" id="PS50958"/>
    </source>
</evidence>
<dbReference type="InterPro" id="IPR051298">
    <property type="entry name" value="Heme_transport/Cell_adhesion"/>
</dbReference>
<feature type="repeat" description="Hemopexin" evidence="6">
    <location>
        <begin position="242"/>
        <end position="289"/>
    </location>
</feature>
<dbReference type="OMA" id="GDIMQRF"/>
<dbReference type="InterPro" id="IPR018487">
    <property type="entry name" value="Hemopexin-like_repeat"/>
</dbReference>
<dbReference type="Pfam" id="PF01033">
    <property type="entry name" value="Somatomedin_B"/>
    <property type="match status" value="2"/>
</dbReference>
<dbReference type="GeneTree" id="ENSGT00530000063751"/>
<evidence type="ECO:0000256" key="1">
    <source>
        <dbReference type="ARBA" id="ARBA00004613"/>
    </source>
</evidence>
<feature type="chain" id="PRO_5044206037" description="SMB domain-containing protein" evidence="7">
    <location>
        <begin position="27"/>
        <end position="429"/>
    </location>
</feature>
<protein>
    <recommendedName>
        <fullName evidence="8">SMB domain-containing protein</fullName>
    </recommendedName>
</protein>
<dbReference type="PROSITE" id="PS50958">
    <property type="entry name" value="SMB_2"/>
    <property type="match status" value="2"/>
</dbReference>
<proteinExistence type="predicted"/>
<keyword evidence="5" id="KW-1015">Disulfide bond</keyword>
<keyword evidence="10" id="KW-1185">Reference proteome</keyword>
<dbReference type="STRING" id="8005.ENSEEEP00000039766"/>
<sequence>MACPSVIASLLLVVCILLPLTCVAQGSCKGRCGEPFSRGQPCNCDANCLTYKECCKDYEDICTIRHSCRGRCRETFRRGRECDCDPDCTLFNNCCLDYLGHCGTTFHFSLCTGSSPKKKPHLYQSKLLKSIFILFSSHPGADTNSPISAAGPPHTGDASSGKTISIPLKVSLSFSEHTGEAPASGTGRPSTLADITQALEAGGPAGLPGKDHTLTCHFFWLLNPQTRVAGPARNITDELGVPSPIDTVFTRCNCQAKTYIIKNDKYWSFENGVMEPGYPRSLSNDFGGLSGEISAALPVPSSRKRPEVIYFFKKGSTVQKLSYPARSSPRCSGKTSRNSIYTRSASPSKILLSGEISINLNWKGFPTPVTSALSIPNPRKPDGFEYFIISWPKLFSIKISGENPSLVSPTKLSGQQIDVRGWLNCPQQP</sequence>
<keyword evidence="2" id="KW-0964">Secreted</keyword>
<comment type="subcellular location">
    <subcellularLocation>
        <location evidence="1">Secreted</location>
    </subcellularLocation>
</comment>
<dbReference type="InterPro" id="IPR036375">
    <property type="entry name" value="Hemopexin-like_dom_sf"/>
</dbReference>
<dbReference type="SMART" id="SM00201">
    <property type="entry name" value="SO"/>
    <property type="match status" value="2"/>
</dbReference>
<dbReference type="InterPro" id="IPR036024">
    <property type="entry name" value="Somatomedin_B-like_dom_sf"/>
</dbReference>
<feature type="signal peptide" evidence="7">
    <location>
        <begin position="1"/>
        <end position="26"/>
    </location>
</feature>
<reference evidence="10" key="1">
    <citation type="journal article" date="2014" name="Science">
        <title>Nonhuman genetics. Genomic basis for the convergent evolution of electric organs.</title>
        <authorList>
            <person name="Gallant J.R."/>
            <person name="Traeger L.L."/>
            <person name="Volkening J.D."/>
            <person name="Moffett H."/>
            <person name="Chen P.H."/>
            <person name="Novina C.D."/>
            <person name="Phillips G.N.Jr."/>
            <person name="Anand R."/>
            <person name="Wells G.B."/>
            <person name="Pinch M."/>
            <person name="Guth R."/>
            <person name="Unguez G.A."/>
            <person name="Albert J.S."/>
            <person name="Zakon H.H."/>
            <person name="Samanta M.P."/>
            <person name="Sussman M.R."/>
        </authorList>
    </citation>
    <scope>NUCLEOTIDE SEQUENCE [LARGE SCALE GENOMIC DNA]</scope>
</reference>
<dbReference type="Pfam" id="PF00045">
    <property type="entry name" value="Hemopexin"/>
    <property type="match status" value="1"/>
</dbReference>
<dbReference type="Ensembl" id="ENSEEET00000040224.2">
    <property type="protein sequence ID" value="ENSEEEP00000039766.2"/>
    <property type="gene ID" value="ENSEEEG00000018853.2"/>
</dbReference>
<dbReference type="PROSITE" id="PS51642">
    <property type="entry name" value="HEMOPEXIN_2"/>
    <property type="match status" value="1"/>
</dbReference>
<keyword evidence="3 7" id="KW-0732">Signal</keyword>
<dbReference type="PROSITE" id="PS00524">
    <property type="entry name" value="SMB_1"/>
    <property type="match status" value="2"/>
</dbReference>
<dbReference type="PANTHER" id="PTHR22917:SF8">
    <property type="entry name" value="PROTEOGLYCAN 4 ISOFORM X1"/>
    <property type="match status" value="1"/>
</dbReference>
<dbReference type="Gene3D" id="2.110.10.10">
    <property type="entry name" value="Hemopexin-like domain"/>
    <property type="match status" value="1"/>
</dbReference>
<dbReference type="GO" id="GO:0006955">
    <property type="term" value="P:immune response"/>
    <property type="evidence" value="ECO:0007669"/>
    <property type="project" value="InterPro"/>
</dbReference>
<evidence type="ECO:0000256" key="2">
    <source>
        <dbReference type="ARBA" id="ARBA00022525"/>
    </source>
</evidence>
<reference evidence="9" key="5">
    <citation type="submission" date="2025-09" db="UniProtKB">
        <authorList>
            <consortium name="Ensembl"/>
        </authorList>
    </citation>
    <scope>IDENTIFICATION</scope>
</reference>
<evidence type="ECO:0000256" key="3">
    <source>
        <dbReference type="ARBA" id="ARBA00022729"/>
    </source>
</evidence>
<dbReference type="GO" id="GO:0005615">
    <property type="term" value="C:extracellular space"/>
    <property type="evidence" value="ECO:0007669"/>
    <property type="project" value="TreeGrafter"/>
</dbReference>
<reference evidence="9" key="4">
    <citation type="submission" date="2025-08" db="UniProtKB">
        <authorList>
            <consortium name="Ensembl"/>
        </authorList>
    </citation>
    <scope>IDENTIFICATION</scope>
</reference>
<dbReference type="GO" id="GO:0005044">
    <property type="term" value="F:scavenger receptor activity"/>
    <property type="evidence" value="ECO:0007669"/>
    <property type="project" value="InterPro"/>
</dbReference>
<reference evidence="10" key="2">
    <citation type="journal article" date="2017" name="Sci. Adv.">
        <title>A tail of two voltages: Proteomic comparison of the three electric organs of the electric eel.</title>
        <authorList>
            <person name="Traeger L.L."/>
            <person name="Sabat G."/>
            <person name="Barrett-Wilt G.A."/>
            <person name="Wells G.B."/>
            <person name="Sussman M.R."/>
        </authorList>
    </citation>
    <scope>NUCLEOTIDE SEQUENCE [LARGE SCALE GENOMIC DNA]</scope>
</reference>
<dbReference type="PRINTS" id="PR00022">
    <property type="entry name" value="SOMATOMEDINB"/>
</dbReference>
<dbReference type="Gene3D" id="4.10.410.20">
    <property type="match status" value="2"/>
</dbReference>
<dbReference type="SUPFAM" id="SSF90188">
    <property type="entry name" value="Somatomedin B domain"/>
    <property type="match status" value="2"/>
</dbReference>
<name>A0A4W4GU80_ELEEL</name>
<accession>A0A4W4GU80</accession>
<feature type="domain" description="SMB" evidence="8">
    <location>
        <begin position="24"/>
        <end position="67"/>
    </location>
</feature>
<evidence type="ECO:0000256" key="6">
    <source>
        <dbReference type="PROSITE-ProRule" id="PRU01011"/>
    </source>
</evidence>
<dbReference type="GO" id="GO:0030247">
    <property type="term" value="F:polysaccharide binding"/>
    <property type="evidence" value="ECO:0007669"/>
    <property type="project" value="InterPro"/>
</dbReference>
<evidence type="ECO:0000313" key="10">
    <source>
        <dbReference type="Proteomes" id="UP000314983"/>
    </source>
</evidence>
<organism evidence="9 10">
    <name type="scientific">Electrophorus electricus</name>
    <name type="common">Electric eel</name>
    <name type="synonym">Gymnotus electricus</name>
    <dbReference type="NCBI Taxonomy" id="8005"/>
    <lineage>
        <taxon>Eukaryota</taxon>
        <taxon>Metazoa</taxon>
        <taxon>Chordata</taxon>
        <taxon>Craniata</taxon>
        <taxon>Vertebrata</taxon>
        <taxon>Euteleostomi</taxon>
        <taxon>Actinopterygii</taxon>
        <taxon>Neopterygii</taxon>
        <taxon>Teleostei</taxon>
        <taxon>Ostariophysi</taxon>
        <taxon>Gymnotiformes</taxon>
        <taxon>Gymnotoidei</taxon>
        <taxon>Gymnotidae</taxon>
        <taxon>Electrophorus</taxon>
    </lineage>
</organism>
<feature type="domain" description="SMB" evidence="8">
    <location>
        <begin position="68"/>
        <end position="106"/>
    </location>
</feature>
<evidence type="ECO:0000313" key="9">
    <source>
        <dbReference type="Ensembl" id="ENSEEEP00000039766.2"/>
    </source>
</evidence>
<keyword evidence="4" id="KW-0677">Repeat</keyword>